<sequence length="654" mass="74983">MDLPNKNGSFATLKIPNNMTDIINEKVSTLSFGLPIFTLPGIYTYEISDYIYENPHKVQIVGIAMLFHNISFCNIPKYEATILALKILSTVHRLMDCIPHIIQLTNFPPSSIEQQFYCNQSILQIHIRLYTRNVKTSLENIQEELLNTEYMLNNVMFRPLILMNTVNIVDLPIVLIKEVNKQLTLQEISINGRNKNSTCISYENTQYFDLVIYNRSYEVDYENGFMDFNDKILKVISSKEYIPLYFLPRPISNTNKFGESVFMRYPSNENSDSLIQKIYQNFGENCLLIPCLFLNERSNNTLIIENSLKNTTDILNEVEVPPKNFTLIFEFPDHDYCVDVSQDFRKFAQSLKNSISVSLSIKPSDVRILPTPIPMNITTAESCTKITPIVHTGTIAFVEILTNDIYGSIDKLNRPYHKRYKNPLGTLFGRFNIFVNPKELIQLPYTKDFNIASTSLSSMIFASNHQIIPITLLIPQKDEVEEDKIIPKYILILLKSIREISLVPIVINYKSIYIVTLGSPINMVKYIIRLIQSQNLDLQILTNPIFMLQKPKVKLDRGFIPENLPSVGSTGPIENIEQNNKNITANITEPTPDILNITKSQELEQLYEIQKEVNEMEIESNNTFKASSAKSLCGNFIYIFITILVVNLSVNLII</sequence>
<accession>A0A1J4MJH1</accession>
<feature type="transmembrane region" description="Helical" evidence="1">
    <location>
        <begin position="636"/>
        <end position="653"/>
    </location>
</feature>
<protein>
    <submittedName>
        <fullName evidence="2">Uncharacterized protein</fullName>
    </submittedName>
</protein>
<proteinExistence type="predicted"/>
<gene>
    <name evidence="2" type="ORF">cand_008760</name>
</gene>
<organism evidence="2 3">
    <name type="scientific">Cryptosporidium andersoni</name>
    <dbReference type="NCBI Taxonomy" id="117008"/>
    <lineage>
        <taxon>Eukaryota</taxon>
        <taxon>Sar</taxon>
        <taxon>Alveolata</taxon>
        <taxon>Apicomplexa</taxon>
        <taxon>Conoidasida</taxon>
        <taxon>Coccidia</taxon>
        <taxon>Eucoccidiorida</taxon>
        <taxon>Eimeriorina</taxon>
        <taxon>Cryptosporidiidae</taxon>
        <taxon>Cryptosporidium</taxon>
    </lineage>
</organism>
<name>A0A1J4MJH1_9CRYT</name>
<comment type="caution">
    <text evidence="2">The sequence shown here is derived from an EMBL/GenBank/DDBJ whole genome shotgun (WGS) entry which is preliminary data.</text>
</comment>
<dbReference type="VEuPathDB" id="CryptoDB:cand_008760"/>
<keyword evidence="1" id="KW-0472">Membrane</keyword>
<evidence type="ECO:0000256" key="1">
    <source>
        <dbReference type="SAM" id="Phobius"/>
    </source>
</evidence>
<evidence type="ECO:0000313" key="2">
    <source>
        <dbReference type="EMBL" id="OII74159.1"/>
    </source>
</evidence>
<keyword evidence="1" id="KW-1133">Transmembrane helix</keyword>
<dbReference type="EMBL" id="LRBS01000099">
    <property type="protein sequence ID" value="OII74159.1"/>
    <property type="molecule type" value="Genomic_DNA"/>
</dbReference>
<dbReference type="GeneID" id="92365061"/>
<keyword evidence="1" id="KW-0812">Transmembrane</keyword>
<dbReference type="Proteomes" id="UP000186804">
    <property type="component" value="Unassembled WGS sequence"/>
</dbReference>
<reference evidence="2 3" key="1">
    <citation type="submission" date="2016-10" db="EMBL/GenBank/DDBJ databases">
        <title>Reductive evolution of mitochondrial metabolism and differential evolution of invasion-related proteins in Cryptosporidium.</title>
        <authorList>
            <person name="Liu S."/>
            <person name="Roellig D.M."/>
            <person name="Guo Y."/>
            <person name="Li N."/>
            <person name="Frace M.A."/>
            <person name="Tang K."/>
            <person name="Zhang L."/>
            <person name="Feng Y."/>
            <person name="Xiao L."/>
        </authorList>
    </citation>
    <scope>NUCLEOTIDE SEQUENCE [LARGE SCALE GENOMIC DNA]</scope>
    <source>
        <strain evidence="2">30847</strain>
    </source>
</reference>
<evidence type="ECO:0000313" key="3">
    <source>
        <dbReference type="Proteomes" id="UP000186804"/>
    </source>
</evidence>
<keyword evidence="3" id="KW-1185">Reference proteome</keyword>
<dbReference type="AlphaFoldDB" id="A0A1J4MJH1"/>
<dbReference type="RefSeq" id="XP_067067240.1">
    <property type="nucleotide sequence ID" value="XM_067211116.1"/>
</dbReference>
<dbReference type="OrthoDB" id="10297398at2759"/>